<feature type="region of interest" description="Disordered" evidence="1">
    <location>
        <begin position="106"/>
        <end position="131"/>
    </location>
</feature>
<dbReference type="Proteomes" id="UP000271678">
    <property type="component" value="Unassembled WGS sequence"/>
</dbReference>
<dbReference type="EMBL" id="RJJQ01000002">
    <property type="protein sequence ID" value="RNI24803.1"/>
    <property type="molecule type" value="Genomic_DNA"/>
</dbReference>
<feature type="compositionally biased region" description="Basic and acidic residues" evidence="1">
    <location>
        <begin position="118"/>
        <end position="131"/>
    </location>
</feature>
<feature type="region of interest" description="Disordered" evidence="1">
    <location>
        <begin position="1"/>
        <end position="34"/>
    </location>
</feature>
<comment type="caution">
    <text evidence="2">The sequence shown here is derived from an EMBL/GenBank/DDBJ whole genome shotgun (WGS) entry which is preliminary data.</text>
</comment>
<feature type="compositionally biased region" description="Basic and acidic residues" evidence="1">
    <location>
        <begin position="24"/>
        <end position="34"/>
    </location>
</feature>
<organism evidence="2 3">
    <name type="scientific">Flexivirga caeni</name>
    <dbReference type="NCBI Taxonomy" id="2294115"/>
    <lineage>
        <taxon>Bacteria</taxon>
        <taxon>Bacillati</taxon>
        <taxon>Actinomycetota</taxon>
        <taxon>Actinomycetes</taxon>
        <taxon>Micrococcales</taxon>
        <taxon>Dermacoccaceae</taxon>
        <taxon>Flexivirga</taxon>
    </lineage>
</organism>
<sequence>MSGGQSVRQQARRAAMAAQTKRKKEAEAQDRRRRDLAVKVMIGLKERDACELDAARALRRLVEDEKLTMKEAIQWCGGELTVSQGSRLKALAADAAGVGATDDDAAVMPGPHRHHPRTGHEVRWRDGRATH</sequence>
<feature type="compositionally biased region" description="Low complexity" evidence="1">
    <location>
        <begin position="8"/>
        <end position="19"/>
    </location>
</feature>
<dbReference type="RefSeq" id="WP_123270093.1">
    <property type="nucleotide sequence ID" value="NZ_RJJQ01000002.1"/>
</dbReference>
<reference evidence="2 3" key="1">
    <citation type="submission" date="2018-11" db="EMBL/GenBank/DDBJ databases">
        <title>Draft genome of Simplicispira Flexivirga sp. BO-16.</title>
        <authorList>
            <person name="Im W.T."/>
        </authorList>
    </citation>
    <scope>NUCLEOTIDE SEQUENCE [LARGE SCALE GENOMIC DNA]</scope>
    <source>
        <strain evidence="2 3">BO-16</strain>
    </source>
</reference>
<evidence type="ECO:0000313" key="2">
    <source>
        <dbReference type="EMBL" id="RNI24803.1"/>
    </source>
</evidence>
<dbReference type="AlphaFoldDB" id="A0A3M9MIY3"/>
<accession>A0A3M9MIY3</accession>
<protein>
    <submittedName>
        <fullName evidence="2">Uncharacterized protein</fullName>
    </submittedName>
</protein>
<gene>
    <name evidence="2" type="ORF">EFY87_03690</name>
</gene>
<proteinExistence type="predicted"/>
<name>A0A3M9MIY3_9MICO</name>
<keyword evidence="3" id="KW-1185">Reference proteome</keyword>
<evidence type="ECO:0000256" key="1">
    <source>
        <dbReference type="SAM" id="MobiDB-lite"/>
    </source>
</evidence>
<evidence type="ECO:0000313" key="3">
    <source>
        <dbReference type="Proteomes" id="UP000271678"/>
    </source>
</evidence>